<dbReference type="PANTHER" id="PTHR13393">
    <property type="entry name" value="SAM-DEPENDENT METHYLTRANSFERASE"/>
    <property type="match status" value="1"/>
</dbReference>
<comment type="caution">
    <text evidence="8">The sequence shown here is derived from an EMBL/GenBank/DDBJ whole genome shotgun (WGS) entry which is preliminary data.</text>
</comment>
<organism evidence="8 9">
    <name type="scientific">Vibrio qingdaonensis</name>
    <dbReference type="NCBI Taxonomy" id="2829491"/>
    <lineage>
        <taxon>Bacteria</taxon>
        <taxon>Pseudomonadati</taxon>
        <taxon>Pseudomonadota</taxon>
        <taxon>Gammaproteobacteria</taxon>
        <taxon>Vibrionales</taxon>
        <taxon>Vibrionaceae</taxon>
        <taxon>Vibrio</taxon>
    </lineage>
</organism>
<proteinExistence type="inferred from homology"/>
<name>A0A9X3CJL5_9VIBR</name>
<keyword evidence="9" id="KW-1185">Reference proteome</keyword>
<dbReference type="Pfam" id="PF05971">
    <property type="entry name" value="Methyltransf_10"/>
    <property type="match status" value="1"/>
</dbReference>
<dbReference type="Proteomes" id="UP001155587">
    <property type="component" value="Unassembled WGS sequence"/>
</dbReference>
<dbReference type="GO" id="GO:0070475">
    <property type="term" value="P:rRNA base methylation"/>
    <property type="evidence" value="ECO:0007669"/>
    <property type="project" value="TreeGrafter"/>
</dbReference>
<evidence type="ECO:0000313" key="8">
    <source>
        <dbReference type="EMBL" id="MCW8344653.1"/>
    </source>
</evidence>
<keyword evidence="1 6" id="KW-0963">Cytoplasm</keyword>
<protein>
    <recommendedName>
        <fullName evidence="6">Ribosomal RNA large subunit methyltransferase F</fullName>
        <ecNumber evidence="6">2.1.1.181</ecNumber>
    </recommendedName>
    <alternativeName>
        <fullName evidence="6">23S rRNA mA1618 methyltransferase</fullName>
    </alternativeName>
    <alternativeName>
        <fullName evidence="6">rRNA adenine N-6-methyltransferase</fullName>
    </alternativeName>
</protein>
<accession>A0A9X3CJL5</accession>
<dbReference type="InterPro" id="IPR010286">
    <property type="entry name" value="METTL16/RlmF"/>
</dbReference>
<evidence type="ECO:0000256" key="7">
    <source>
        <dbReference type="SAM" id="MobiDB-lite"/>
    </source>
</evidence>
<gene>
    <name evidence="6 8" type="primary">rlmF</name>
    <name evidence="8" type="ORF">MD535_01250</name>
</gene>
<comment type="catalytic activity">
    <reaction evidence="6">
        <text>adenosine(1618) in 23S rRNA + S-adenosyl-L-methionine = N(6)-methyladenosine(1618) in 23S rRNA + S-adenosyl-L-homocysteine + H(+)</text>
        <dbReference type="Rhea" id="RHEA:16497"/>
        <dbReference type="Rhea" id="RHEA-COMP:10229"/>
        <dbReference type="Rhea" id="RHEA-COMP:10231"/>
        <dbReference type="ChEBI" id="CHEBI:15378"/>
        <dbReference type="ChEBI" id="CHEBI:57856"/>
        <dbReference type="ChEBI" id="CHEBI:59789"/>
        <dbReference type="ChEBI" id="CHEBI:74411"/>
        <dbReference type="ChEBI" id="CHEBI:74449"/>
        <dbReference type="EC" id="2.1.1.181"/>
    </reaction>
</comment>
<comment type="subcellular location">
    <subcellularLocation>
        <location evidence="6">Cytoplasm</location>
    </subcellularLocation>
</comment>
<dbReference type="InterPro" id="IPR029063">
    <property type="entry name" value="SAM-dependent_MTases_sf"/>
</dbReference>
<dbReference type="EC" id="2.1.1.181" evidence="6"/>
<comment type="similarity">
    <text evidence="6">Belongs to the methyltransferase superfamily. METTL16/RlmF family.</text>
</comment>
<comment type="function">
    <text evidence="6">Specifically methylates the adenine in position 1618 of 23S rRNA.</text>
</comment>
<dbReference type="AlphaFoldDB" id="A0A9X3CJL5"/>
<dbReference type="Gene3D" id="3.40.50.150">
    <property type="entry name" value="Vaccinia Virus protein VP39"/>
    <property type="match status" value="1"/>
</dbReference>
<dbReference type="EMBL" id="JAKRRY010000001">
    <property type="protein sequence ID" value="MCW8344653.1"/>
    <property type="molecule type" value="Genomic_DNA"/>
</dbReference>
<feature type="region of interest" description="Disordered" evidence="7">
    <location>
        <begin position="217"/>
        <end position="244"/>
    </location>
</feature>
<dbReference type="GO" id="GO:0005737">
    <property type="term" value="C:cytoplasm"/>
    <property type="evidence" value="ECO:0007669"/>
    <property type="project" value="UniProtKB-SubCell"/>
</dbReference>
<sequence length="342" mass="38047">MKTPKNVNKNTAEELQTTPVIEKRAAAGLHKNNRHHGRYDFDALVNVVPALKAVMTKNPNGEDTISFSDPLSVKLLNKALLMSEYGVEFWDIPEGFLCPPIPGRADYIHWLSEHLNRDLAKPGAKIKVRALDVGVGANCIYPIIGASQYHWNWVGSEIDASAIEAARHIVDNNPSLAKKIDIRQQANPDTIFEGVIHPGDFFVVTTCNPPFHKSLEEAKQGSERKVKNLGQNRQQRGSNAASVETSALNFGGQKAELWCPGGEAAFVAKMAQESERFSKQVIWFSTLLSKKDNIRPLTKKLEQLGATEIVIQEMAQGQKKSRFVAWSFMSTQQRSQFAKTLK</sequence>
<dbReference type="PANTHER" id="PTHR13393:SF0">
    <property type="entry name" value="RNA N6-ADENOSINE-METHYLTRANSFERASE METTL16"/>
    <property type="match status" value="1"/>
</dbReference>
<evidence type="ECO:0000256" key="1">
    <source>
        <dbReference type="ARBA" id="ARBA00022490"/>
    </source>
</evidence>
<evidence type="ECO:0000256" key="5">
    <source>
        <dbReference type="ARBA" id="ARBA00022691"/>
    </source>
</evidence>
<dbReference type="HAMAP" id="MF_01848">
    <property type="entry name" value="23SrRNA_methyltr_F"/>
    <property type="match status" value="1"/>
</dbReference>
<dbReference type="SUPFAM" id="SSF53335">
    <property type="entry name" value="S-adenosyl-L-methionine-dependent methyltransferases"/>
    <property type="match status" value="1"/>
</dbReference>
<dbReference type="InterPro" id="IPR016909">
    <property type="entry name" value="rRNA_lsu_MeTfrase_F"/>
</dbReference>
<evidence type="ECO:0000256" key="2">
    <source>
        <dbReference type="ARBA" id="ARBA00022552"/>
    </source>
</evidence>
<evidence type="ECO:0000313" key="9">
    <source>
        <dbReference type="Proteomes" id="UP001155587"/>
    </source>
</evidence>
<keyword evidence="4 6" id="KW-0808">Transferase</keyword>
<evidence type="ECO:0000256" key="3">
    <source>
        <dbReference type="ARBA" id="ARBA00022603"/>
    </source>
</evidence>
<keyword evidence="3 6" id="KW-0489">Methyltransferase</keyword>
<feature type="compositionally biased region" description="Polar residues" evidence="7">
    <location>
        <begin position="229"/>
        <end position="244"/>
    </location>
</feature>
<dbReference type="RefSeq" id="WP_265673083.1">
    <property type="nucleotide sequence ID" value="NZ_JAKRRY010000001.1"/>
</dbReference>
<evidence type="ECO:0000256" key="6">
    <source>
        <dbReference type="HAMAP-Rule" id="MF_01848"/>
    </source>
</evidence>
<keyword evidence="2 6" id="KW-0698">rRNA processing</keyword>
<dbReference type="PIRSF" id="PIRSF029038">
    <property type="entry name" value="Mtase_YbiN_prd"/>
    <property type="match status" value="1"/>
</dbReference>
<dbReference type="NCBIfam" id="NF008725">
    <property type="entry name" value="PRK11727.1"/>
    <property type="match status" value="1"/>
</dbReference>
<keyword evidence="5 6" id="KW-0949">S-adenosyl-L-methionine</keyword>
<reference evidence="8" key="1">
    <citation type="submission" date="2022-02" db="EMBL/GenBank/DDBJ databases">
        <title>Vibrio sp. nov, a new bacterium isolated from seawater.</title>
        <authorList>
            <person name="Yuan Y."/>
        </authorList>
    </citation>
    <scope>NUCLEOTIDE SEQUENCE</scope>
    <source>
        <strain evidence="8">ZSDZ65</strain>
    </source>
</reference>
<dbReference type="GO" id="GO:0052907">
    <property type="term" value="F:23S rRNA (adenine(1618)-N(6))-methyltransferase activity"/>
    <property type="evidence" value="ECO:0007669"/>
    <property type="project" value="UniProtKB-EC"/>
</dbReference>
<feature type="compositionally biased region" description="Basic and acidic residues" evidence="7">
    <location>
        <begin position="217"/>
        <end position="226"/>
    </location>
</feature>
<evidence type="ECO:0000256" key="4">
    <source>
        <dbReference type="ARBA" id="ARBA00022679"/>
    </source>
</evidence>